<dbReference type="RefSeq" id="WP_209380360.1">
    <property type="nucleotide sequence ID" value="NZ_JAGIZB010000014.1"/>
</dbReference>
<dbReference type="EMBL" id="JAGIZB010000014">
    <property type="protein sequence ID" value="MBP0446086.1"/>
    <property type="molecule type" value="Genomic_DNA"/>
</dbReference>
<dbReference type="PROSITE" id="PS50851">
    <property type="entry name" value="CHEW"/>
    <property type="match status" value="1"/>
</dbReference>
<accession>A0ABS4AGF9</accession>
<feature type="domain" description="CheW-like" evidence="1">
    <location>
        <begin position="243"/>
        <end position="375"/>
    </location>
</feature>
<dbReference type="Proteomes" id="UP000681594">
    <property type="component" value="Unassembled WGS sequence"/>
</dbReference>
<sequence length="379" mass="38177">MSPAGILAGGTAYRLPEGASATGLPVLRPLPRGHGTLSVGLLGGAALPAWILPGTRQPASAWVLLPGQEGASLLGGDLLLNELPPEALPVPQPAFPPSQLRLARRVEPAEQEETPAAPPAPGGFRLILSDGVLDLPFGALDRLLPMPALHPMPDAPPGMRGMAWTAVGAVLVLGTDAPEEEGEAATPLLAVILSSGRRIGLGCRSVVPLAQAPGSLPEALLSPALLAAAPLVVPPAEALPVRRRSLLVARAAGAAFALFLEDVAAIIPPMTAGNRRDGAVAGIAAHRGDVLPVLDAGQRLGRAPVLADGRPVPMIRLPGAHPAALAVSAVIGLQPVPEADIAPLAGTGLVAAMARVDGPLIPILRARALLAPLQGGHGV</sequence>
<evidence type="ECO:0000313" key="2">
    <source>
        <dbReference type="EMBL" id="MBP0446086.1"/>
    </source>
</evidence>
<protein>
    <submittedName>
        <fullName evidence="2">Chemotaxis protein CheW</fullName>
    </submittedName>
</protein>
<dbReference type="InterPro" id="IPR036061">
    <property type="entry name" value="CheW-like_dom_sf"/>
</dbReference>
<name>A0ABS4AGF9_9PROT</name>
<dbReference type="InterPro" id="IPR002545">
    <property type="entry name" value="CheW-lke_dom"/>
</dbReference>
<evidence type="ECO:0000313" key="3">
    <source>
        <dbReference type="Proteomes" id="UP000681594"/>
    </source>
</evidence>
<dbReference type="SMART" id="SM00260">
    <property type="entry name" value="CheW"/>
    <property type="match status" value="1"/>
</dbReference>
<dbReference type="SUPFAM" id="SSF50341">
    <property type="entry name" value="CheW-like"/>
    <property type="match status" value="1"/>
</dbReference>
<organism evidence="2 3">
    <name type="scientific">Pararoseomonas baculiformis</name>
    <dbReference type="NCBI Taxonomy" id="2820812"/>
    <lineage>
        <taxon>Bacteria</taxon>
        <taxon>Pseudomonadati</taxon>
        <taxon>Pseudomonadota</taxon>
        <taxon>Alphaproteobacteria</taxon>
        <taxon>Acetobacterales</taxon>
        <taxon>Acetobacteraceae</taxon>
        <taxon>Pararoseomonas</taxon>
    </lineage>
</organism>
<evidence type="ECO:0000259" key="1">
    <source>
        <dbReference type="PROSITE" id="PS50851"/>
    </source>
</evidence>
<comment type="caution">
    <text evidence="2">The sequence shown here is derived from an EMBL/GenBank/DDBJ whole genome shotgun (WGS) entry which is preliminary data.</text>
</comment>
<keyword evidence="3" id="KW-1185">Reference proteome</keyword>
<proteinExistence type="predicted"/>
<gene>
    <name evidence="2" type="ORF">J8J14_15030</name>
</gene>
<dbReference type="Pfam" id="PF01584">
    <property type="entry name" value="CheW"/>
    <property type="match status" value="1"/>
</dbReference>
<reference evidence="2 3" key="1">
    <citation type="submission" date="2021-03" db="EMBL/GenBank/DDBJ databases">
        <authorList>
            <person name="So Y."/>
        </authorList>
    </citation>
    <scope>NUCLEOTIDE SEQUENCE [LARGE SCALE GENOMIC DNA]</scope>
    <source>
        <strain evidence="2 3">SSH11</strain>
    </source>
</reference>